<dbReference type="Proteomes" id="UP000712600">
    <property type="component" value="Unassembled WGS sequence"/>
</dbReference>
<feature type="compositionally biased region" description="Basic and acidic residues" evidence="1">
    <location>
        <begin position="61"/>
        <end position="76"/>
    </location>
</feature>
<dbReference type="AlphaFoldDB" id="A0A8S9SJ72"/>
<name>A0A8S9SJ72_BRACR</name>
<dbReference type="EMBL" id="QGKX02000004">
    <property type="protein sequence ID" value="KAF3601611.1"/>
    <property type="molecule type" value="Genomic_DNA"/>
</dbReference>
<proteinExistence type="predicted"/>
<protein>
    <submittedName>
        <fullName evidence="2">Uncharacterized protein</fullName>
    </submittedName>
</protein>
<reference evidence="2" key="1">
    <citation type="submission" date="2019-12" db="EMBL/GenBank/DDBJ databases">
        <title>Genome sequencing and annotation of Brassica cretica.</title>
        <authorList>
            <person name="Studholme D.J."/>
            <person name="Sarris P."/>
        </authorList>
    </citation>
    <scope>NUCLEOTIDE SEQUENCE</scope>
    <source>
        <strain evidence="2">PFS-109/04</strain>
        <tissue evidence="2">Leaf</tissue>
    </source>
</reference>
<evidence type="ECO:0000256" key="1">
    <source>
        <dbReference type="SAM" id="MobiDB-lite"/>
    </source>
</evidence>
<accession>A0A8S9SJ72</accession>
<evidence type="ECO:0000313" key="3">
    <source>
        <dbReference type="Proteomes" id="UP000712600"/>
    </source>
</evidence>
<gene>
    <name evidence="2" type="ORF">F2Q69_00037940</name>
</gene>
<feature type="region of interest" description="Disordered" evidence="1">
    <location>
        <begin position="60"/>
        <end position="128"/>
    </location>
</feature>
<evidence type="ECO:0000313" key="2">
    <source>
        <dbReference type="EMBL" id="KAF3601611.1"/>
    </source>
</evidence>
<comment type="caution">
    <text evidence="2">The sequence shown here is derived from an EMBL/GenBank/DDBJ whole genome shotgun (WGS) entry which is preliminary data.</text>
</comment>
<organism evidence="2 3">
    <name type="scientific">Brassica cretica</name>
    <name type="common">Mustard</name>
    <dbReference type="NCBI Taxonomy" id="69181"/>
    <lineage>
        <taxon>Eukaryota</taxon>
        <taxon>Viridiplantae</taxon>
        <taxon>Streptophyta</taxon>
        <taxon>Embryophyta</taxon>
        <taxon>Tracheophyta</taxon>
        <taxon>Spermatophyta</taxon>
        <taxon>Magnoliopsida</taxon>
        <taxon>eudicotyledons</taxon>
        <taxon>Gunneridae</taxon>
        <taxon>Pentapetalae</taxon>
        <taxon>rosids</taxon>
        <taxon>malvids</taxon>
        <taxon>Brassicales</taxon>
        <taxon>Brassicaceae</taxon>
        <taxon>Brassiceae</taxon>
        <taxon>Brassica</taxon>
    </lineage>
</organism>
<sequence length="128" mass="14568">MSNKIHALNEYGKTNVADKAQEKLNDERNWRKGLRVRLLFRCSPKSVLKNRRNFDGILIDDETRYESREDSPRLHLTEQQQGDDNNLGGLWGKGRGKGQGRCPRSYAVGEEDTATKGPRMPEEPEGSP</sequence>
<feature type="compositionally biased region" description="Gly residues" evidence="1">
    <location>
        <begin position="89"/>
        <end position="99"/>
    </location>
</feature>